<organism evidence="2 3">
    <name type="scientific">Apophysomyces ossiformis</name>
    <dbReference type="NCBI Taxonomy" id="679940"/>
    <lineage>
        <taxon>Eukaryota</taxon>
        <taxon>Fungi</taxon>
        <taxon>Fungi incertae sedis</taxon>
        <taxon>Mucoromycota</taxon>
        <taxon>Mucoromycotina</taxon>
        <taxon>Mucoromycetes</taxon>
        <taxon>Mucorales</taxon>
        <taxon>Mucorineae</taxon>
        <taxon>Mucoraceae</taxon>
        <taxon>Apophysomyces</taxon>
    </lineage>
</organism>
<keyword evidence="1" id="KW-0732">Signal</keyword>
<keyword evidence="3" id="KW-1185">Reference proteome</keyword>
<protein>
    <submittedName>
        <fullName evidence="2">Uncharacterized protein</fullName>
    </submittedName>
</protein>
<feature type="signal peptide" evidence="1">
    <location>
        <begin position="1"/>
        <end position="20"/>
    </location>
</feature>
<sequence length="127" mass="14517">MVRIQFISFLVLALGISTSSQTYFVTPDTWTIWKPGQKVAIRLAEGYAEKADVQLIENGGFFPRDLGLIAKDVELDERQTLIFNVWDWLLPSKTYQLAFHPRTDNGNASTAFSQYFSIEPKNAQHFE</sequence>
<dbReference type="Proteomes" id="UP000605846">
    <property type="component" value="Unassembled WGS sequence"/>
</dbReference>
<dbReference type="EMBL" id="JABAYA010000130">
    <property type="protein sequence ID" value="KAF7724078.1"/>
    <property type="molecule type" value="Genomic_DNA"/>
</dbReference>
<name>A0A8H7ENL3_9FUNG</name>
<evidence type="ECO:0000256" key="1">
    <source>
        <dbReference type="SAM" id="SignalP"/>
    </source>
</evidence>
<reference evidence="2" key="1">
    <citation type="submission" date="2020-01" db="EMBL/GenBank/DDBJ databases">
        <title>Genome Sequencing of Three Apophysomyces-Like Fungal Strains Confirms a Novel Fungal Genus in the Mucoromycota with divergent Burkholderia-like Endosymbiotic Bacteria.</title>
        <authorList>
            <person name="Stajich J.E."/>
            <person name="Macias A.M."/>
            <person name="Carter-House D."/>
            <person name="Lovett B."/>
            <person name="Kasson L.R."/>
            <person name="Berry K."/>
            <person name="Grigoriev I."/>
            <person name="Chang Y."/>
            <person name="Spatafora J."/>
            <person name="Kasson M.T."/>
        </authorList>
    </citation>
    <scope>NUCLEOTIDE SEQUENCE</scope>
    <source>
        <strain evidence="2">NRRL A-21654</strain>
    </source>
</reference>
<accession>A0A8H7ENL3</accession>
<dbReference type="AlphaFoldDB" id="A0A8H7ENL3"/>
<evidence type="ECO:0000313" key="2">
    <source>
        <dbReference type="EMBL" id="KAF7724078.1"/>
    </source>
</evidence>
<proteinExistence type="predicted"/>
<comment type="caution">
    <text evidence="2">The sequence shown here is derived from an EMBL/GenBank/DDBJ whole genome shotgun (WGS) entry which is preliminary data.</text>
</comment>
<evidence type="ECO:0000313" key="3">
    <source>
        <dbReference type="Proteomes" id="UP000605846"/>
    </source>
</evidence>
<gene>
    <name evidence="2" type="ORF">EC973_001411</name>
</gene>
<feature type="chain" id="PRO_5034517977" evidence="1">
    <location>
        <begin position="21"/>
        <end position="127"/>
    </location>
</feature>
<dbReference type="OrthoDB" id="2267768at2759"/>